<evidence type="ECO:0000256" key="4">
    <source>
        <dbReference type="ARBA" id="ARBA00023136"/>
    </source>
</evidence>
<dbReference type="PANTHER" id="PTHR23241">
    <property type="entry name" value="LATE EMBRYOGENESIS ABUNDANT PLANTS LEA-RELATED"/>
    <property type="match status" value="1"/>
</dbReference>
<feature type="domain" description="TMEM205-like" evidence="6">
    <location>
        <begin position="24"/>
        <end position="119"/>
    </location>
</feature>
<dbReference type="GO" id="GO:0016020">
    <property type="term" value="C:membrane"/>
    <property type="evidence" value="ECO:0007669"/>
    <property type="project" value="UniProtKB-SubCell"/>
</dbReference>
<proteinExistence type="predicted"/>
<evidence type="ECO:0000313" key="8">
    <source>
        <dbReference type="Proteomes" id="UP000799428"/>
    </source>
</evidence>
<dbReference type="Pfam" id="PF13664">
    <property type="entry name" value="DUF4149"/>
    <property type="match status" value="1"/>
</dbReference>
<evidence type="ECO:0000256" key="3">
    <source>
        <dbReference type="ARBA" id="ARBA00022989"/>
    </source>
</evidence>
<keyword evidence="8" id="KW-1185">Reference proteome</keyword>
<protein>
    <recommendedName>
        <fullName evidence="6">TMEM205-like domain-containing protein</fullName>
    </recommendedName>
</protein>
<dbReference type="Proteomes" id="UP000799428">
    <property type="component" value="Unassembled WGS sequence"/>
</dbReference>
<evidence type="ECO:0000256" key="5">
    <source>
        <dbReference type="SAM" id="Phobius"/>
    </source>
</evidence>
<name>A0A6G1KNT6_9PLEO</name>
<dbReference type="EMBL" id="MU005764">
    <property type="protein sequence ID" value="KAF2714303.1"/>
    <property type="molecule type" value="Genomic_DNA"/>
</dbReference>
<dbReference type="PANTHER" id="PTHR23241:SF102">
    <property type="entry name" value="LD23009P"/>
    <property type="match status" value="1"/>
</dbReference>
<keyword evidence="3 5" id="KW-1133">Transmembrane helix</keyword>
<accession>A0A6G1KNT6</accession>
<sequence>MGFNGFTPTALAYLPGLAPFHLFAYSTLLGTQLYQSFVMTKECFQALPRLSFTTLQKRLFPIYLRCQSLLLILAVVTFPSRSVLSLVQHKEDWIPFVIAGVTAGLNLILYRPRTQRIMIDSTHQKTRDARKVNDTGEMSGEMRLSNQAFSRAYAMSMHSNLINIGATLWYGLRLGSRLSFETT</sequence>
<dbReference type="InterPro" id="IPR025423">
    <property type="entry name" value="TMEM205-like"/>
</dbReference>
<reference evidence="7" key="1">
    <citation type="journal article" date="2020" name="Stud. Mycol.">
        <title>101 Dothideomycetes genomes: a test case for predicting lifestyles and emergence of pathogens.</title>
        <authorList>
            <person name="Haridas S."/>
            <person name="Albert R."/>
            <person name="Binder M."/>
            <person name="Bloem J."/>
            <person name="Labutti K."/>
            <person name="Salamov A."/>
            <person name="Andreopoulos B."/>
            <person name="Baker S."/>
            <person name="Barry K."/>
            <person name="Bills G."/>
            <person name="Bluhm B."/>
            <person name="Cannon C."/>
            <person name="Castanera R."/>
            <person name="Culley D."/>
            <person name="Daum C."/>
            <person name="Ezra D."/>
            <person name="Gonzalez J."/>
            <person name="Henrissat B."/>
            <person name="Kuo A."/>
            <person name="Liang C."/>
            <person name="Lipzen A."/>
            <person name="Lutzoni F."/>
            <person name="Magnuson J."/>
            <person name="Mondo S."/>
            <person name="Nolan M."/>
            <person name="Ohm R."/>
            <person name="Pangilinan J."/>
            <person name="Park H.-J."/>
            <person name="Ramirez L."/>
            <person name="Alfaro M."/>
            <person name="Sun H."/>
            <person name="Tritt A."/>
            <person name="Yoshinaga Y."/>
            <person name="Zwiers L.-H."/>
            <person name="Turgeon B."/>
            <person name="Goodwin S."/>
            <person name="Spatafora J."/>
            <person name="Crous P."/>
            <person name="Grigoriev I."/>
        </authorList>
    </citation>
    <scope>NUCLEOTIDE SEQUENCE</scope>
    <source>
        <strain evidence="7">CBS 279.74</strain>
    </source>
</reference>
<organism evidence="7 8">
    <name type="scientific">Pleomassaria siparia CBS 279.74</name>
    <dbReference type="NCBI Taxonomy" id="1314801"/>
    <lineage>
        <taxon>Eukaryota</taxon>
        <taxon>Fungi</taxon>
        <taxon>Dikarya</taxon>
        <taxon>Ascomycota</taxon>
        <taxon>Pezizomycotina</taxon>
        <taxon>Dothideomycetes</taxon>
        <taxon>Pleosporomycetidae</taxon>
        <taxon>Pleosporales</taxon>
        <taxon>Pleomassariaceae</taxon>
        <taxon>Pleomassaria</taxon>
    </lineage>
</organism>
<evidence type="ECO:0000256" key="1">
    <source>
        <dbReference type="ARBA" id="ARBA00004370"/>
    </source>
</evidence>
<evidence type="ECO:0000259" key="6">
    <source>
        <dbReference type="Pfam" id="PF13664"/>
    </source>
</evidence>
<dbReference type="AlphaFoldDB" id="A0A6G1KNT6"/>
<keyword evidence="2 5" id="KW-0812">Transmembrane</keyword>
<comment type="subcellular location">
    <subcellularLocation>
        <location evidence="1">Membrane</location>
    </subcellularLocation>
</comment>
<keyword evidence="4 5" id="KW-0472">Membrane</keyword>
<gene>
    <name evidence="7" type="ORF">K504DRAFT_420030</name>
</gene>
<dbReference type="InterPro" id="IPR053009">
    <property type="entry name" value="Xanthocillin_Biosynth-Assoc"/>
</dbReference>
<feature type="transmembrane region" description="Helical" evidence="5">
    <location>
        <begin position="59"/>
        <end position="78"/>
    </location>
</feature>
<dbReference type="OrthoDB" id="1641132at2759"/>
<evidence type="ECO:0000313" key="7">
    <source>
        <dbReference type="EMBL" id="KAF2714303.1"/>
    </source>
</evidence>
<evidence type="ECO:0000256" key="2">
    <source>
        <dbReference type="ARBA" id="ARBA00022692"/>
    </source>
</evidence>
<feature type="transmembrane region" description="Helical" evidence="5">
    <location>
        <begin position="93"/>
        <end position="110"/>
    </location>
</feature>